<organism evidence="5 6">
    <name type="scientific">Fontibacter flavus</name>
    <dbReference type="NCBI Taxonomy" id="654838"/>
    <lineage>
        <taxon>Bacteria</taxon>
        <taxon>Pseudomonadati</taxon>
        <taxon>Bacteroidota</taxon>
        <taxon>Cytophagia</taxon>
        <taxon>Cytophagales</taxon>
        <taxon>Cyclobacteriaceae</taxon>
        <taxon>Fontibacter</taxon>
    </lineage>
</organism>
<accession>A0ABV6FV18</accession>
<dbReference type="SMART" id="SM00490">
    <property type="entry name" value="HELICc"/>
    <property type="match status" value="1"/>
</dbReference>
<keyword evidence="6" id="KW-1185">Reference proteome</keyword>
<dbReference type="InterPro" id="IPR001650">
    <property type="entry name" value="Helicase_C-like"/>
</dbReference>
<comment type="caution">
    <text evidence="5">The sequence shown here is derived from an EMBL/GenBank/DDBJ whole genome shotgun (WGS) entry which is preliminary data.</text>
</comment>
<keyword evidence="5" id="KW-0547">Nucleotide-binding</keyword>
<keyword evidence="1" id="KW-0175">Coiled coil</keyword>
<dbReference type="SUPFAM" id="SSF52540">
    <property type="entry name" value="P-loop containing nucleoside triphosphate hydrolases"/>
    <property type="match status" value="2"/>
</dbReference>
<sequence>MGTSRQILSGNVLEKLRSAEKASTDNPENQYVKESLAAIKNVQPAPIPFEMLDFNLGERWIPEKYYSRFATDLFETDTRISYFPSMDTFRAIPQGRNVKIWREFAITPESGKTMYGNSILEHAMENTTPFFTREVELADGKKVRVPDNKAIQLAHQKIESIRTRFSEWLNDLPAIDKTALETLYNETYNCYVLREYDGHHLEFPGLDKKALGIDDLYPSQKNAAWRIIQNNGALVDHEVGLGKTLTMIAASYEMKRLGLVRKPILLALKANVGEIAETYKKAYPGARVLAPTVDDFTPANRLRLFHEIKNNDWDCVIMTHDQFGKIPQSPEIQQKIFSEELANVEKDLETVSDMGGEVNRRMLKGLEIRKTNLEGKLKEVIQRIEQKKDDHIDFQSMGIDNIMVDESHKFKNLTFTTRHNRVAGLGNTQGSQKALNMLFAIRTLQEKHSTDLSATFLSGTPISNSLTEMYLLFKYLRPKELQRQKIENFDAWAAVFARKTVDFEFSVTNEIIAKERFRHFIKVPELAMFYNEITDYKTAKHIQLDKPELDEKLVNIKPTPDQQEFIGKLMDFAKTGDATLIGRAPLSKTEDKARMLIATNYAKKMALDMRLVGEEYADHPGSKVNVCAAQVAGIYRGSAPQKGTQIIFSDTGTPKDGFNVYDALKEKLIKDHGIPASEITYIHDWSDKKRHRLFQLMNSGQIRVLIGSTDKAGTGLNVQERVVAMHHLDIPWKPSELEQRNGRGARQGNWIAKEHFGNKVKSFVYAVEQSLDNYKFNLLKNKQTFISQMKNGSLQVRRLDEGAMDEQNGMNFSEYIAILSGDTSLLEKSKLEKKVAVLESLRSAHMKECAGSKVKLGYLRETLDKTMTDLGRLSMDEKKYNGLLKHEKDGSKSNPIKLEGFHSDKPEKTGAHIIDLHQNWKPGSGEEGHAKIGSLYGFDLCIKRQKQVYQVEGNVYTSYANSFYAESPETGLKYTYNRGVPNTDNPKLAARHFLNAIDRVNTIKEQHVERKNGLEKEIPSLESLAEKPFEKSEELKSLKNELAGLEREIAINIQKEQISDAPAQSQEETSKKKTHLNGHGLNGHGVNGKKLKAKKSKKKSVKL</sequence>
<dbReference type="InterPro" id="IPR027417">
    <property type="entry name" value="P-loop_NTPase"/>
</dbReference>
<feature type="compositionally biased region" description="Basic residues" evidence="2">
    <location>
        <begin position="1087"/>
        <end position="1103"/>
    </location>
</feature>
<gene>
    <name evidence="5" type="ORF">ACFFIP_13595</name>
</gene>
<dbReference type="PROSITE" id="PS51194">
    <property type="entry name" value="HELICASE_CTER"/>
    <property type="match status" value="1"/>
</dbReference>
<dbReference type="Proteomes" id="UP001589797">
    <property type="component" value="Unassembled WGS sequence"/>
</dbReference>
<protein>
    <submittedName>
        <fullName evidence="5">Helicase-related protein</fullName>
    </submittedName>
</protein>
<evidence type="ECO:0000256" key="1">
    <source>
        <dbReference type="SAM" id="Coils"/>
    </source>
</evidence>
<feature type="region of interest" description="Disordered" evidence="2">
    <location>
        <begin position="1056"/>
        <end position="1103"/>
    </location>
</feature>
<dbReference type="PANTHER" id="PTHR41313">
    <property type="entry name" value="ADENINE-SPECIFIC METHYLTRANSFERASE"/>
    <property type="match status" value="1"/>
</dbReference>
<keyword evidence="5" id="KW-0067">ATP-binding</keyword>
<evidence type="ECO:0000259" key="4">
    <source>
        <dbReference type="PROSITE" id="PS51194"/>
    </source>
</evidence>
<feature type="domain" description="Helicase C-terminal" evidence="4">
    <location>
        <begin position="630"/>
        <end position="805"/>
    </location>
</feature>
<name>A0ABV6FV18_9BACT</name>
<dbReference type="Pfam" id="PF00271">
    <property type="entry name" value="Helicase_C"/>
    <property type="match status" value="1"/>
</dbReference>
<feature type="domain" description="Helicase ATP-binding" evidence="3">
    <location>
        <begin position="224"/>
        <end position="479"/>
    </location>
</feature>
<feature type="coiled-coil region" evidence="1">
    <location>
        <begin position="997"/>
        <end position="1055"/>
    </location>
</feature>
<evidence type="ECO:0000313" key="6">
    <source>
        <dbReference type="Proteomes" id="UP001589797"/>
    </source>
</evidence>
<dbReference type="RefSeq" id="WP_382388194.1">
    <property type="nucleotide sequence ID" value="NZ_JBHLWI010000037.1"/>
</dbReference>
<reference evidence="5 6" key="1">
    <citation type="submission" date="2024-09" db="EMBL/GenBank/DDBJ databases">
        <authorList>
            <person name="Sun Q."/>
            <person name="Mori K."/>
        </authorList>
    </citation>
    <scope>NUCLEOTIDE SEQUENCE [LARGE SCALE GENOMIC DNA]</scope>
    <source>
        <strain evidence="5 6">CCM 7650</strain>
    </source>
</reference>
<dbReference type="SMART" id="SM00487">
    <property type="entry name" value="DEXDc"/>
    <property type="match status" value="1"/>
</dbReference>
<evidence type="ECO:0000256" key="2">
    <source>
        <dbReference type="SAM" id="MobiDB-lite"/>
    </source>
</evidence>
<proteinExistence type="predicted"/>
<dbReference type="PROSITE" id="PS51192">
    <property type="entry name" value="HELICASE_ATP_BIND_1"/>
    <property type="match status" value="1"/>
</dbReference>
<feature type="region of interest" description="Disordered" evidence="2">
    <location>
        <begin position="885"/>
        <end position="905"/>
    </location>
</feature>
<feature type="coiled-coil region" evidence="1">
    <location>
        <begin position="363"/>
        <end position="390"/>
    </location>
</feature>
<dbReference type="PANTHER" id="PTHR41313:SF1">
    <property type="entry name" value="DNA METHYLASE ADENINE-SPECIFIC DOMAIN-CONTAINING PROTEIN"/>
    <property type="match status" value="1"/>
</dbReference>
<evidence type="ECO:0000313" key="5">
    <source>
        <dbReference type="EMBL" id="MFC0263721.1"/>
    </source>
</evidence>
<keyword evidence="5" id="KW-0378">Hydrolase</keyword>
<dbReference type="GO" id="GO:0004386">
    <property type="term" value="F:helicase activity"/>
    <property type="evidence" value="ECO:0007669"/>
    <property type="project" value="UniProtKB-KW"/>
</dbReference>
<dbReference type="Gene3D" id="3.40.50.300">
    <property type="entry name" value="P-loop containing nucleotide triphosphate hydrolases"/>
    <property type="match status" value="2"/>
</dbReference>
<dbReference type="EMBL" id="JBHLWI010000037">
    <property type="protein sequence ID" value="MFC0263721.1"/>
    <property type="molecule type" value="Genomic_DNA"/>
</dbReference>
<dbReference type="InterPro" id="IPR052933">
    <property type="entry name" value="DNA_Protect_Modify"/>
</dbReference>
<dbReference type="InterPro" id="IPR014001">
    <property type="entry name" value="Helicase_ATP-bd"/>
</dbReference>
<evidence type="ECO:0000259" key="3">
    <source>
        <dbReference type="PROSITE" id="PS51192"/>
    </source>
</evidence>
<keyword evidence="5" id="KW-0347">Helicase</keyword>